<organism evidence="2 3">
    <name type="scientific">Roseiflexus castenholzii (strain DSM 13941 / HLO8)</name>
    <dbReference type="NCBI Taxonomy" id="383372"/>
    <lineage>
        <taxon>Bacteria</taxon>
        <taxon>Bacillati</taxon>
        <taxon>Chloroflexota</taxon>
        <taxon>Chloroflexia</taxon>
        <taxon>Chloroflexales</taxon>
        <taxon>Roseiflexineae</taxon>
        <taxon>Roseiflexaceae</taxon>
        <taxon>Roseiflexus</taxon>
    </lineage>
</organism>
<protein>
    <recommendedName>
        <fullName evidence="1">Aminoglycoside phosphotransferase domain-containing protein</fullName>
    </recommendedName>
</protein>
<dbReference type="eggNOG" id="COG3173">
    <property type="taxonomic scope" value="Bacteria"/>
</dbReference>
<proteinExistence type="predicted"/>
<dbReference type="STRING" id="383372.Rcas_1500"/>
<accession>A7NJC4</accession>
<evidence type="ECO:0000259" key="1">
    <source>
        <dbReference type="Pfam" id="PF01636"/>
    </source>
</evidence>
<sequence>MWAHLNRELDPDDPAPSDALRRIVARLGDYVAAIVEPLKVRSTGATLVCATNRRIEVRITMATSHLLLVIAPDSDLAHEVFFLRMLAAHDLPAPRLITYDLSCTTVPFTYAIETYTGGLTLDSLDQAALVRVAGRQVGRTLRRVHRIEAPGYGAPTPTGRWSARTWRDALVRWLEQRNFDAQAETVLGSDVVAALRAATLDHPVFACAQPRVLHGAIEPSRVIVTVGESVQLAGLVRPEAPVGGDPCFDLAYALSSCQSSVFRQSVLDGYEMGGALTADHHARVDRLRLLIDVVHAFEMADAVVLAGLPVAVMTRLEALR</sequence>
<gene>
    <name evidence="2" type="ordered locus">Rcas_1500</name>
</gene>
<dbReference type="Pfam" id="PF01636">
    <property type="entry name" value="APH"/>
    <property type="match status" value="1"/>
</dbReference>
<dbReference type="SUPFAM" id="SSF56112">
    <property type="entry name" value="Protein kinase-like (PK-like)"/>
    <property type="match status" value="1"/>
</dbReference>
<feature type="domain" description="Aminoglycoside phosphotransferase" evidence="1">
    <location>
        <begin position="53"/>
        <end position="274"/>
    </location>
</feature>
<dbReference type="InterPro" id="IPR011009">
    <property type="entry name" value="Kinase-like_dom_sf"/>
</dbReference>
<reference evidence="2 3" key="1">
    <citation type="submission" date="2007-08" db="EMBL/GenBank/DDBJ databases">
        <title>Complete sequence of Roseiflexus castenholzii DSM 13941.</title>
        <authorList>
            <consortium name="US DOE Joint Genome Institute"/>
            <person name="Copeland A."/>
            <person name="Lucas S."/>
            <person name="Lapidus A."/>
            <person name="Barry K."/>
            <person name="Glavina del Rio T."/>
            <person name="Dalin E."/>
            <person name="Tice H."/>
            <person name="Pitluck S."/>
            <person name="Thompson L.S."/>
            <person name="Brettin T."/>
            <person name="Bruce D."/>
            <person name="Detter J.C."/>
            <person name="Han C."/>
            <person name="Tapia R."/>
            <person name="Schmutz J."/>
            <person name="Larimer F."/>
            <person name="Land M."/>
            <person name="Hauser L."/>
            <person name="Kyrpides N."/>
            <person name="Mikhailova N."/>
            <person name="Bryant D.A."/>
            <person name="Hanada S."/>
            <person name="Tsukatani Y."/>
            <person name="Richardson P."/>
        </authorList>
    </citation>
    <scope>NUCLEOTIDE SEQUENCE [LARGE SCALE GENOMIC DNA]</scope>
    <source>
        <strain evidence="3">DSM 13941 / HLO8</strain>
    </source>
</reference>
<dbReference type="EMBL" id="CP000804">
    <property type="protein sequence ID" value="ABU57594.1"/>
    <property type="molecule type" value="Genomic_DNA"/>
</dbReference>
<dbReference type="Gene3D" id="3.90.1200.10">
    <property type="match status" value="1"/>
</dbReference>
<dbReference type="Proteomes" id="UP000000263">
    <property type="component" value="Chromosome"/>
</dbReference>
<evidence type="ECO:0000313" key="2">
    <source>
        <dbReference type="EMBL" id="ABU57594.1"/>
    </source>
</evidence>
<name>A7NJC4_ROSCS</name>
<dbReference type="RefSeq" id="WP_012120022.1">
    <property type="nucleotide sequence ID" value="NC_009767.1"/>
</dbReference>
<dbReference type="OrthoDB" id="3806873at2"/>
<dbReference type="AlphaFoldDB" id="A7NJC4"/>
<dbReference type="HOGENOM" id="CLU_849146_0_0_0"/>
<dbReference type="InterPro" id="IPR002575">
    <property type="entry name" value="Aminoglycoside_PTrfase"/>
</dbReference>
<dbReference type="KEGG" id="rca:Rcas_1500"/>
<keyword evidence="3" id="KW-1185">Reference proteome</keyword>
<evidence type="ECO:0000313" key="3">
    <source>
        <dbReference type="Proteomes" id="UP000000263"/>
    </source>
</evidence>